<protein>
    <submittedName>
        <fullName evidence="2">Uncharacterized protein</fullName>
    </submittedName>
</protein>
<keyword evidence="3" id="KW-1185">Reference proteome</keyword>
<dbReference type="Proteomes" id="UP001497644">
    <property type="component" value="Chromosome 4"/>
</dbReference>
<keyword evidence="1" id="KW-1133">Transmembrane helix</keyword>
<dbReference type="AlphaFoldDB" id="A0AAV2NUU1"/>
<sequence>MHSSSICQTLAFGMWRSTRTTLFWTTLDYKRGAFIGFIIASFFLPMLMGYSKVNLEMMATAGFLEAAKEFE</sequence>
<keyword evidence="1" id="KW-0472">Membrane</keyword>
<evidence type="ECO:0000256" key="1">
    <source>
        <dbReference type="SAM" id="Phobius"/>
    </source>
</evidence>
<feature type="transmembrane region" description="Helical" evidence="1">
    <location>
        <begin position="32"/>
        <end position="50"/>
    </location>
</feature>
<name>A0AAV2NUU1_9HYME</name>
<evidence type="ECO:0000313" key="2">
    <source>
        <dbReference type="EMBL" id="CAL1683461.1"/>
    </source>
</evidence>
<reference evidence="2" key="1">
    <citation type="submission" date="2024-04" db="EMBL/GenBank/DDBJ databases">
        <authorList>
            <consortium name="Molecular Ecology Group"/>
        </authorList>
    </citation>
    <scope>NUCLEOTIDE SEQUENCE</scope>
</reference>
<dbReference type="EMBL" id="OZ034827">
    <property type="protein sequence ID" value="CAL1683461.1"/>
    <property type="molecule type" value="Genomic_DNA"/>
</dbReference>
<organism evidence="2 3">
    <name type="scientific">Lasius platythorax</name>
    <dbReference type="NCBI Taxonomy" id="488582"/>
    <lineage>
        <taxon>Eukaryota</taxon>
        <taxon>Metazoa</taxon>
        <taxon>Ecdysozoa</taxon>
        <taxon>Arthropoda</taxon>
        <taxon>Hexapoda</taxon>
        <taxon>Insecta</taxon>
        <taxon>Pterygota</taxon>
        <taxon>Neoptera</taxon>
        <taxon>Endopterygota</taxon>
        <taxon>Hymenoptera</taxon>
        <taxon>Apocrita</taxon>
        <taxon>Aculeata</taxon>
        <taxon>Formicoidea</taxon>
        <taxon>Formicidae</taxon>
        <taxon>Formicinae</taxon>
        <taxon>Lasius</taxon>
        <taxon>Lasius</taxon>
    </lineage>
</organism>
<accession>A0AAV2NUU1</accession>
<gene>
    <name evidence="2" type="ORF">LPLAT_LOCUS9174</name>
</gene>
<keyword evidence="1" id="KW-0812">Transmembrane</keyword>
<proteinExistence type="predicted"/>
<evidence type="ECO:0000313" key="3">
    <source>
        <dbReference type="Proteomes" id="UP001497644"/>
    </source>
</evidence>